<name>A0A0S2DHW2_LYSEN</name>
<dbReference type="KEGG" id="lez:GLE_2538"/>
<gene>
    <name evidence="1" type="ORF">GLE_2538</name>
</gene>
<evidence type="ECO:0000313" key="1">
    <source>
        <dbReference type="EMBL" id="ALN57887.1"/>
    </source>
</evidence>
<reference evidence="1 2" key="1">
    <citation type="submission" date="2015-11" db="EMBL/GenBank/DDBJ databases">
        <title>Genome sequences of Lysobacter enzymogenes strain C3 and Lysobacter antibioticus ATCC 29479.</title>
        <authorList>
            <person name="Kobayashi D.Y."/>
        </authorList>
    </citation>
    <scope>NUCLEOTIDE SEQUENCE [LARGE SCALE GENOMIC DNA]</scope>
    <source>
        <strain evidence="1 2">C3</strain>
    </source>
</reference>
<sequence>MALRLMPQLPVQLQHRSAMAARLRVVTVHAIPTRVAGYGRPL</sequence>
<organism evidence="1 2">
    <name type="scientific">Lysobacter enzymogenes</name>
    <dbReference type="NCBI Taxonomy" id="69"/>
    <lineage>
        <taxon>Bacteria</taxon>
        <taxon>Pseudomonadati</taxon>
        <taxon>Pseudomonadota</taxon>
        <taxon>Gammaproteobacteria</taxon>
        <taxon>Lysobacterales</taxon>
        <taxon>Lysobacteraceae</taxon>
        <taxon>Lysobacter</taxon>
    </lineage>
</organism>
<dbReference type="Proteomes" id="UP000061569">
    <property type="component" value="Chromosome"/>
</dbReference>
<protein>
    <submittedName>
        <fullName evidence="1">Uncharacterized protein</fullName>
    </submittedName>
</protein>
<proteinExistence type="predicted"/>
<dbReference type="EMBL" id="CP013140">
    <property type="protein sequence ID" value="ALN57887.1"/>
    <property type="molecule type" value="Genomic_DNA"/>
</dbReference>
<evidence type="ECO:0000313" key="2">
    <source>
        <dbReference type="Proteomes" id="UP000061569"/>
    </source>
</evidence>
<accession>A0A0S2DHW2</accession>
<dbReference type="AlphaFoldDB" id="A0A0S2DHW2"/>